<dbReference type="SUPFAM" id="SSF54001">
    <property type="entry name" value="Cysteine proteinases"/>
    <property type="match status" value="1"/>
</dbReference>
<evidence type="ECO:0000256" key="5">
    <source>
        <dbReference type="ARBA" id="ARBA00022807"/>
    </source>
</evidence>
<evidence type="ECO:0000256" key="7">
    <source>
        <dbReference type="ARBA" id="ARBA00023049"/>
    </source>
</evidence>
<gene>
    <name evidence="10" type="ORF">LMS43_08235</name>
</gene>
<keyword evidence="2" id="KW-0645">Protease</keyword>
<protein>
    <submittedName>
        <fullName evidence="10">C40 family peptidase</fullName>
    </submittedName>
</protein>
<feature type="domain" description="MPN" evidence="8">
    <location>
        <begin position="1"/>
        <end position="120"/>
    </location>
</feature>
<reference evidence="10" key="1">
    <citation type="submission" date="2021-11" db="EMBL/GenBank/DDBJ databases">
        <title>Draft genome sequence of Alcaligenes endophyticus type strain CCUG 75668T.</title>
        <authorList>
            <person name="Salva-Serra F."/>
            <person name="Duran R.E."/>
            <person name="Seeger M."/>
            <person name="Moore E.R.B."/>
            <person name="Jaen-Luchoro D."/>
        </authorList>
    </citation>
    <scope>NUCLEOTIDE SEQUENCE</scope>
    <source>
        <strain evidence="10">CCUG 75668</strain>
    </source>
</reference>
<dbReference type="RefSeq" id="WP_266124894.1">
    <property type="nucleotide sequence ID" value="NZ_JAJHNU010000001.1"/>
</dbReference>
<dbReference type="CDD" id="cd08073">
    <property type="entry name" value="MPN_NLPC_P60"/>
    <property type="match status" value="1"/>
</dbReference>
<dbReference type="Proteomes" id="UP001168613">
    <property type="component" value="Unassembled WGS sequence"/>
</dbReference>
<dbReference type="PANTHER" id="PTHR34858:SF1">
    <property type="entry name" value="CYSO-CYSTEINE PEPTIDASE"/>
    <property type="match status" value="1"/>
</dbReference>
<evidence type="ECO:0000256" key="1">
    <source>
        <dbReference type="ARBA" id="ARBA00007074"/>
    </source>
</evidence>
<evidence type="ECO:0000256" key="6">
    <source>
        <dbReference type="ARBA" id="ARBA00022833"/>
    </source>
</evidence>
<dbReference type="Gene3D" id="3.90.1720.10">
    <property type="entry name" value="endopeptidase domain like (from Nostoc punctiforme)"/>
    <property type="match status" value="1"/>
</dbReference>
<evidence type="ECO:0000259" key="8">
    <source>
        <dbReference type="PROSITE" id="PS50249"/>
    </source>
</evidence>
<dbReference type="InterPro" id="IPR037518">
    <property type="entry name" value="MPN"/>
</dbReference>
<dbReference type="PROSITE" id="PS50249">
    <property type="entry name" value="MPN"/>
    <property type="match status" value="1"/>
</dbReference>
<dbReference type="Pfam" id="PF00877">
    <property type="entry name" value="NLPC_P60"/>
    <property type="match status" value="1"/>
</dbReference>
<feature type="domain" description="NlpC/P60" evidence="9">
    <location>
        <begin position="88"/>
        <end position="255"/>
    </location>
</feature>
<evidence type="ECO:0000256" key="4">
    <source>
        <dbReference type="ARBA" id="ARBA00022801"/>
    </source>
</evidence>
<dbReference type="InterPro" id="IPR051929">
    <property type="entry name" value="VirAsm_ModProt"/>
</dbReference>
<dbReference type="Pfam" id="PF14464">
    <property type="entry name" value="Prok-JAB"/>
    <property type="match status" value="1"/>
</dbReference>
<sequence length="256" mass="29007">MRVHIKRAIERHALADYPREACGLIVADGNKQRYVPCRNIADDGADFHLPAADFVAAEEVGRVLAVVHSHVDQDAQPSEADLVSCEATALPWHIVAVGQDAGDEAPSVRGWHSFKPTGYVAPLVGRSFHHGSLDCYGLIRDFYQRELDIELLDFERPDDWWSKPESGELYLENFEKAGFVQVTDGPRYGDVILMQYRSERTNHGGVYLGDQPLKAEPYLYPVPNAMLHHAMPRLSERVVYAGYWQDITRMIVRYQQ</sequence>
<proteinExistence type="inferred from homology"/>
<dbReference type="PANTHER" id="PTHR34858">
    <property type="entry name" value="CYSO-CYSTEINE PEPTIDASE"/>
    <property type="match status" value="1"/>
</dbReference>
<comment type="similarity">
    <text evidence="1">Belongs to the peptidase C40 family.</text>
</comment>
<organism evidence="10 11">
    <name type="scientific">Alcaligenes endophyticus</name>
    <dbReference type="NCBI Taxonomy" id="1929088"/>
    <lineage>
        <taxon>Bacteria</taxon>
        <taxon>Pseudomonadati</taxon>
        <taxon>Pseudomonadota</taxon>
        <taxon>Betaproteobacteria</taxon>
        <taxon>Burkholderiales</taxon>
        <taxon>Alcaligenaceae</taxon>
        <taxon>Alcaligenes</taxon>
    </lineage>
</organism>
<keyword evidence="3" id="KW-0479">Metal-binding</keyword>
<evidence type="ECO:0000313" key="10">
    <source>
        <dbReference type="EMBL" id="MDN4121273.1"/>
    </source>
</evidence>
<dbReference type="SMART" id="SM00232">
    <property type="entry name" value="JAB_MPN"/>
    <property type="match status" value="1"/>
</dbReference>
<evidence type="ECO:0000256" key="2">
    <source>
        <dbReference type="ARBA" id="ARBA00022670"/>
    </source>
</evidence>
<keyword evidence="11" id="KW-1185">Reference proteome</keyword>
<dbReference type="Gene3D" id="3.40.140.10">
    <property type="entry name" value="Cytidine Deaminase, domain 2"/>
    <property type="match status" value="1"/>
</dbReference>
<dbReference type="InterPro" id="IPR000555">
    <property type="entry name" value="JAMM/MPN+_dom"/>
</dbReference>
<evidence type="ECO:0000313" key="11">
    <source>
        <dbReference type="Proteomes" id="UP001168613"/>
    </source>
</evidence>
<keyword evidence="4" id="KW-0378">Hydrolase</keyword>
<dbReference type="InterPro" id="IPR038765">
    <property type="entry name" value="Papain-like_cys_pep_sf"/>
</dbReference>
<dbReference type="InterPro" id="IPR028090">
    <property type="entry name" value="JAB_dom_prok"/>
</dbReference>
<keyword evidence="5" id="KW-0788">Thiol protease</keyword>
<dbReference type="InterPro" id="IPR000064">
    <property type="entry name" value="NLP_P60_dom"/>
</dbReference>
<dbReference type="PROSITE" id="PS51935">
    <property type="entry name" value="NLPC_P60"/>
    <property type="match status" value="1"/>
</dbReference>
<keyword evidence="6" id="KW-0862">Zinc</keyword>
<name>A0ABT8EJ02_9BURK</name>
<keyword evidence="7" id="KW-0482">Metalloprotease</keyword>
<evidence type="ECO:0000256" key="3">
    <source>
        <dbReference type="ARBA" id="ARBA00022723"/>
    </source>
</evidence>
<dbReference type="SUPFAM" id="SSF102712">
    <property type="entry name" value="JAB1/MPN domain"/>
    <property type="match status" value="1"/>
</dbReference>
<evidence type="ECO:0000259" key="9">
    <source>
        <dbReference type="PROSITE" id="PS51935"/>
    </source>
</evidence>
<comment type="caution">
    <text evidence="10">The sequence shown here is derived from an EMBL/GenBank/DDBJ whole genome shotgun (WGS) entry which is preliminary data.</text>
</comment>
<accession>A0ABT8EJ02</accession>
<dbReference type="EMBL" id="JAJHNU010000001">
    <property type="protein sequence ID" value="MDN4121273.1"/>
    <property type="molecule type" value="Genomic_DNA"/>
</dbReference>